<name>A0A1F7YH17_9BACT</name>
<gene>
    <name evidence="1" type="ORF">A2627_01315</name>
</gene>
<dbReference type="Proteomes" id="UP000178851">
    <property type="component" value="Unassembled WGS sequence"/>
</dbReference>
<dbReference type="EMBL" id="MGGI01000012">
    <property type="protein sequence ID" value="OGM26644.1"/>
    <property type="molecule type" value="Genomic_DNA"/>
</dbReference>
<sequence length="100" mass="12129">MIKSKIHLFPFNINNLLFWRRLWFLFNILGLLHQNLDAPNNKANKEFSVNMVNLIHNPRILQGFISSCQDQNGQLQYKYNLIKKWLELWFWKVLKKSVKK</sequence>
<dbReference type="AlphaFoldDB" id="A0A1F7YH17"/>
<comment type="caution">
    <text evidence="1">The sequence shown here is derived from an EMBL/GenBank/DDBJ whole genome shotgun (WGS) entry which is preliminary data.</text>
</comment>
<protein>
    <submittedName>
        <fullName evidence="1">Uncharacterized protein</fullName>
    </submittedName>
</protein>
<accession>A0A1F7YH17</accession>
<evidence type="ECO:0000313" key="1">
    <source>
        <dbReference type="EMBL" id="OGM26644.1"/>
    </source>
</evidence>
<reference evidence="1 2" key="1">
    <citation type="journal article" date="2016" name="Nat. Commun.">
        <title>Thousands of microbial genomes shed light on interconnected biogeochemical processes in an aquifer system.</title>
        <authorList>
            <person name="Anantharaman K."/>
            <person name="Brown C.T."/>
            <person name="Hug L.A."/>
            <person name="Sharon I."/>
            <person name="Castelle C.J."/>
            <person name="Probst A.J."/>
            <person name="Thomas B.C."/>
            <person name="Singh A."/>
            <person name="Wilkins M.J."/>
            <person name="Karaoz U."/>
            <person name="Brodie E.L."/>
            <person name="Williams K.H."/>
            <person name="Hubbard S.S."/>
            <person name="Banfield J.F."/>
        </authorList>
    </citation>
    <scope>NUCLEOTIDE SEQUENCE [LARGE SCALE GENOMIC DNA]</scope>
</reference>
<organism evidence="1 2">
    <name type="scientific">Candidatus Woesebacteria bacterium RIFCSPHIGHO2_01_FULL_39_28</name>
    <dbReference type="NCBI Taxonomy" id="1802496"/>
    <lineage>
        <taxon>Bacteria</taxon>
        <taxon>Candidatus Woeseibacteriota</taxon>
    </lineage>
</organism>
<proteinExistence type="predicted"/>
<evidence type="ECO:0000313" key="2">
    <source>
        <dbReference type="Proteomes" id="UP000178851"/>
    </source>
</evidence>